<name>A0ABP8P721_9ACTN</name>
<evidence type="ECO:0000313" key="3">
    <source>
        <dbReference type="Proteomes" id="UP001500503"/>
    </source>
</evidence>
<accession>A0ABP8P721</accession>
<organism evidence="2 3">
    <name type="scientific">Actinoallomurus oryzae</name>
    <dbReference type="NCBI Taxonomy" id="502180"/>
    <lineage>
        <taxon>Bacteria</taxon>
        <taxon>Bacillati</taxon>
        <taxon>Actinomycetota</taxon>
        <taxon>Actinomycetes</taxon>
        <taxon>Streptosporangiales</taxon>
        <taxon>Thermomonosporaceae</taxon>
        <taxon>Actinoallomurus</taxon>
    </lineage>
</organism>
<keyword evidence="3" id="KW-1185">Reference proteome</keyword>
<feature type="region of interest" description="Disordered" evidence="1">
    <location>
        <begin position="1"/>
        <end position="51"/>
    </location>
</feature>
<evidence type="ECO:0000256" key="1">
    <source>
        <dbReference type="SAM" id="MobiDB-lite"/>
    </source>
</evidence>
<evidence type="ECO:0000313" key="2">
    <source>
        <dbReference type="EMBL" id="GAA4483027.1"/>
    </source>
</evidence>
<sequence length="96" mass="10364">MGVVPADGDPGDGAGNPDDGHGRTGGGDQAATPSGRPDGTTTTAHRVSPPSFPIRVLCREMRFKGREYDKIVILIDRGSRIWYEARRERSRASAAW</sequence>
<reference evidence="3" key="1">
    <citation type="journal article" date="2019" name="Int. J. Syst. Evol. Microbiol.">
        <title>The Global Catalogue of Microorganisms (GCM) 10K type strain sequencing project: providing services to taxonomists for standard genome sequencing and annotation.</title>
        <authorList>
            <consortium name="The Broad Institute Genomics Platform"/>
            <consortium name="The Broad Institute Genome Sequencing Center for Infectious Disease"/>
            <person name="Wu L."/>
            <person name="Ma J."/>
        </authorList>
    </citation>
    <scope>NUCLEOTIDE SEQUENCE [LARGE SCALE GENOMIC DNA]</scope>
    <source>
        <strain evidence="3">JCM 17933</strain>
    </source>
</reference>
<comment type="caution">
    <text evidence="2">The sequence shown here is derived from an EMBL/GenBank/DDBJ whole genome shotgun (WGS) entry which is preliminary data.</text>
</comment>
<dbReference type="EMBL" id="BAABHF010000009">
    <property type="protein sequence ID" value="GAA4483027.1"/>
    <property type="molecule type" value="Genomic_DNA"/>
</dbReference>
<gene>
    <name evidence="2" type="ORF">GCM10023191_003990</name>
</gene>
<dbReference type="Proteomes" id="UP001500503">
    <property type="component" value="Unassembled WGS sequence"/>
</dbReference>
<protein>
    <recommendedName>
        <fullName evidence="4">Transposase</fullName>
    </recommendedName>
</protein>
<evidence type="ECO:0008006" key="4">
    <source>
        <dbReference type="Google" id="ProtNLM"/>
    </source>
</evidence>
<proteinExistence type="predicted"/>